<dbReference type="AlphaFoldDB" id="A0AA38XYA4"/>
<proteinExistence type="predicted"/>
<feature type="domain" description="Clr5" evidence="2">
    <location>
        <begin position="28"/>
        <end position="77"/>
    </location>
</feature>
<reference evidence="3" key="1">
    <citation type="submission" date="2022-10" db="EMBL/GenBank/DDBJ databases">
        <title>Culturing micro-colonial fungi from biological soil crusts in the Mojave desert and describing Neophaeococcomyces mojavensis, and introducing the new genera and species Taxawa tesnikishii.</title>
        <authorList>
            <person name="Kurbessoian T."/>
            <person name="Stajich J.E."/>
        </authorList>
    </citation>
    <scope>NUCLEOTIDE SEQUENCE</scope>
    <source>
        <strain evidence="3">TK_35</strain>
    </source>
</reference>
<evidence type="ECO:0000259" key="2">
    <source>
        <dbReference type="Pfam" id="PF14420"/>
    </source>
</evidence>
<dbReference type="PANTHER" id="PTHR38788:SF3">
    <property type="entry name" value="CLR5 DOMAIN-CONTAINING PROTEIN"/>
    <property type="match status" value="1"/>
</dbReference>
<dbReference type="InterPro" id="IPR025676">
    <property type="entry name" value="Clr5_dom"/>
</dbReference>
<dbReference type="Proteomes" id="UP001172681">
    <property type="component" value="Unassembled WGS sequence"/>
</dbReference>
<name>A0AA38XYA4_9EURO</name>
<dbReference type="Gene3D" id="1.25.40.10">
    <property type="entry name" value="Tetratricopeptide repeat domain"/>
    <property type="match status" value="1"/>
</dbReference>
<organism evidence="3 4">
    <name type="scientific">Knufia peltigerae</name>
    <dbReference type="NCBI Taxonomy" id="1002370"/>
    <lineage>
        <taxon>Eukaryota</taxon>
        <taxon>Fungi</taxon>
        <taxon>Dikarya</taxon>
        <taxon>Ascomycota</taxon>
        <taxon>Pezizomycotina</taxon>
        <taxon>Eurotiomycetes</taxon>
        <taxon>Chaetothyriomycetidae</taxon>
        <taxon>Chaetothyriales</taxon>
        <taxon>Trichomeriaceae</taxon>
        <taxon>Knufia</taxon>
    </lineage>
</organism>
<feature type="region of interest" description="Disordered" evidence="1">
    <location>
        <begin position="180"/>
        <end position="213"/>
    </location>
</feature>
<protein>
    <recommendedName>
        <fullName evidence="2">Clr5 domain-containing protein</fullName>
    </recommendedName>
</protein>
<dbReference type="PANTHER" id="PTHR38788">
    <property type="entry name" value="CLR5 DOMAIN-CONTAINING PROTEIN"/>
    <property type="match status" value="1"/>
</dbReference>
<dbReference type="EMBL" id="JAPDRN010000074">
    <property type="protein sequence ID" value="KAJ9628183.1"/>
    <property type="molecule type" value="Genomic_DNA"/>
</dbReference>
<dbReference type="InterPro" id="IPR011990">
    <property type="entry name" value="TPR-like_helical_dom_sf"/>
</dbReference>
<accession>A0AA38XYA4</accession>
<sequence length="616" mass="70273">MARAASFSMPDKRPRPQKRAYRRLQSPLNARRHEIERLYMVDGWKLQRIIDHIRTTYGLSQSPKQYKDQLKSWDIRKNHTYTDAAFILRLLNQARAEGRPPEAQVVLFSSSPRRREDIARYIKRSKLKDEADLLSQISATDETPPHIKLQEFPIASAIPQTLLTPLSDLLSYPPAPASHSEVSDLCMPSPDITPRSTPRHSEEGNESNRSSMVTSEADYDFMDLGPEAYQLPPANVSMPPQPVIGSIMRPFGLEPQSGFFLGCAIPNWSAEFTNALLSSTPASIQDLGFDPSRFGAYTQSPQLNDGTHSASFITNCLYWLICVGQEDPNATYYLDLAKFSFLCMIRDRVSPGEACIVALTVANVLFNCLGHNKRLLELLIEIDEVTKMHLGENNPLRLTIAFEKNILQPSTHGRRLHDLEQLRHVHNRVQTEYPNSRGPALMAKYHIAWAMLENELRVDKRDRNFGPAKDMLEGLFQDFDIHFGPYRIETIMAAATLARATFRFGDAERAEELIVNQVLPRVRENFPEDHPYTWEAKHRHAFFLFQLADDEPGSTGKRQLQQGEQHLREVVCDRRRVLGEGNKKSIESFKLLKAVLEKQGKTNEANSLWKWCARQL</sequence>
<keyword evidence="4" id="KW-1185">Reference proteome</keyword>
<dbReference type="Pfam" id="PF14420">
    <property type="entry name" value="Clr5"/>
    <property type="match status" value="1"/>
</dbReference>
<evidence type="ECO:0000313" key="3">
    <source>
        <dbReference type="EMBL" id="KAJ9628183.1"/>
    </source>
</evidence>
<gene>
    <name evidence="3" type="ORF">H2204_009443</name>
</gene>
<comment type="caution">
    <text evidence="3">The sequence shown here is derived from an EMBL/GenBank/DDBJ whole genome shotgun (WGS) entry which is preliminary data.</text>
</comment>
<evidence type="ECO:0000256" key="1">
    <source>
        <dbReference type="SAM" id="MobiDB-lite"/>
    </source>
</evidence>
<evidence type="ECO:0000313" key="4">
    <source>
        <dbReference type="Proteomes" id="UP001172681"/>
    </source>
</evidence>